<dbReference type="SUPFAM" id="SSF51905">
    <property type="entry name" value="FAD/NAD(P)-binding domain"/>
    <property type="match status" value="1"/>
</dbReference>
<dbReference type="PROSITE" id="PS00978">
    <property type="entry name" value="FAD_G3PDH_2"/>
    <property type="match status" value="1"/>
</dbReference>
<evidence type="ECO:0000256" key="8">
    <source>
        <dbReference type="ARBA" id="ARBA00022827"/>
    </source>
</evidence>
<dbReference type="PRINTS" id="PR01001">
    <property type="entry name" value="FADG3PDH"/>
</dbReference>
<dbReference type="GO" id="GO:0009331">
    <property type="term" value="C:glycerol-3-phosphate dehydrogenase (FAD) complex"/>
    <property type="evidence" value="ECO:0007669"/>
    <property type="project" value="UniProtKB-UniRule"/>
</dbReference>
<keyword evidence="7" id="KW-0319">Glycerol metabolism</keyword>
<dbReference type="PANTHER" id="PTHR11985:SF31">
    <property type="entry name" value="GLYCEROL-3-PHOSPHATE DEHYDROGENASE 2"/>
    <property type="match status" value="1"/>
</dbReference>
<gene>
    <name evidence="14" type="ORF">J4E96_18130</name>
</gene>
<keyword evidence="15" id="KW-1185">Reference proteome</keyword>
<dbReference type="EC" id="1.1.5.3" evidence="4 11"/>
<dbReference type="Pfam" id="PF16901">
    <property type="entry name" value="DAO_C"/>
    <property type="match status" value="1"/>
</dbReference>
<dbReference type="Proteomes" id="UP000663937">
    <property type="component" value="Chromosome"/>
</dbReference>
<comment type="cofactor">
    <cofactor evidence="1 11">
        <name>FAD</name>
        <dbReference type="ChEBI" id="CHEBI:57692"/>
    </cofactor>
</comment>
<evidence type="ECO:0000256" key="9">
    <source>
        <dbReference type="ARBA" id="ARBA00023002"/>
    </source>
</evidence>
<evidence type="ECO:0000259" key="12">
    <source>
        <dbReference type="Pfam" id="PF01266"/>
    </source>
</evidence>
<evidence type="ECO:0000256" key="3">
    <source>
        <dbReference type="ARBA" id="ARBA00007330"/>
    </source>
</evidence>
<keyword evidence="5" id="KW-0963">Cytoplasm</keyword>
<evidence type="ECO:0000256" key="7">
    <source>
        <dbReference type="ARBA" id="ARBA00022798"/>
    </source>
</evidence>
<dbReference type="AlphaFoldDB" id="A0A8A4ZCN9"/>
<sequence length="582" mass="62281">MTTAALTAQTRASALETLAASTTSGHELDVLVIGGGVTGAGIALDAVTRGLKVAIVEGQDWASGTSSRSSKLVHGGLRYLQMLDFHLVREALTERDLLLTKIAPHLVRPVSFLYPLEHRVWERAYVGAGIALYDTLASINGRRRALPLHSHVSRRGLETLFPDLRHDAAIGAVRYWDASVDDARLVSTLIRTAASYGAAAASRTQVIALSTNESGTVTGASVRDLETGTQIEVRARQVINATGVWTEETESLAKTDGGLKVLASKGIHIVVPRAAIAGETGLILQTEKSVLFIIPWSRYWVIGTTDTPWTRDLVHPVATAADIDYVLEHANAVLARPLARKDIIGTWAGLRPLLQPGTKEGTSSAKVSREHTVASPTPGLTVIAGGKLTTYRVMAEDAVDFALGGRAHAVPSITTTIPLAGAEGLRVLQRQAPAIARKYGWSRAMLDHLLHRYGSLLTELTAAVDAEPGLGTPLAGAPAYLRAEIAYAVTHEGALHLDDVLMHRTRINYEQLDRGVGALDEIAEILTPLLGWDDATRTREIAAYRTRAEAEASAELQPDDASAETVRLQADEIAPLHALATQ</sequence>
<reference evidence="14" key="1">
    <citation type="submission" date="2021-03" db="EMBL/GenBank/DDBJ databases">
        <title>Pengzhenrongella sicca gen. nov., sp. nov., a new member of suborder Micrococcineae isolated from High-Arctic tundra soil.</title>
        <authorList>
            <person name="Peng F."/>
        </authorList>
    </citation>
    <scope>NUCLEOTIDE SEQUENCE</scope>
    <source>
        <strain evidence="14">LRZ-2</strain>
    </source>
</reference>
<dbReference type="EMBL" id="CP071868">
    <property type="protein sequence ID" value="QTE29181.1"/>
    <property type="molecule type" value="Genomic_DNA"/>
</dbReference>
<name>A0A8A4ZCN9_9MICO</name>
<evidence type="ECO:0000259" key="13">
    <source>
        <dbReference type="Pfam" id="PF16901"/>
    </source>
</evidence>
<dbReference type="GO" id="GO:0006071">
    <property type="term" value="P:glycerol metabolic process"/>
    <property type="evidence" value="ECO:0007669"/>
    <property type="project" value="UniProtKB-KW"/>
</dbReference>
<dbReference type="InterPro" id="IPR006076">
    <property type="entry name" value="FAD-dep_OxRdtase"/>
</dbReference>
<comment type="similarity">
    <text evidence="3 11">Belongs to the FAD-dependent glycerol-3-phosphate dehydrogenase family.</text>
</comment>
<organism evidence="14 15">
    <name type="scientific">Pengzhenrongella sicca</name>
    <dbReference type="NCBI Taxonomy" id="2819238"/>
    <lineage>
        <taxon>Bacteria</taxon>
        <taxon>Bacillati</taxon>
        <taxon>Actinomycetota</taxon>
        <taxon>Actinomycetes</taxon>
        <taxon>Micrococcales</taxon>
        <taxon>Pengzhenrongella</taxon>
    </lineage>
</organism>
<dbReference type="SUPFAM" id="SSF54373">
    <property type="entry name" value="FAD-linked reductases, C-terminal domain"/>
    <property type="match status" value="1"/>
</dbReference>
<dbReference type="Gene3D" id="1.10.8.870">
    <property type="entry name" value="Alpha-glycerophosphate oxidase, cap domain"/>
    <property type="match status" value="1"/>
</dbReference>
<dbReference type="FunFam" id="1.10.8.870:FF:000003">
    <property type="entry name" value="Glycerol-3-phosphate dehydrogenase"/>
    <property type="match status" value="1"/>
</dbReference>
<evidence type="ECO:0000313" key="15">
    <source>
        <dbReference type="Proteomes" id="UP000663937"/>
    </source>
</evidence>
<evidence type="ECO:0000256" key="6">
    <source>
        <dbReference type="ARBA" id="ARBA00022630"/>
    </source>
</evidence>
<dbReference type="PROSITE" id="PS00977">
    <property type="entry name" value="FAD_G3PDH_1"/>
    <property type="match status" value="1"/>
</dbReference>
<feature type="domain" description="Alpha-glycerophosphate oxidase C-terminal" evidence="13">
    <location>
        <begin position="412"/>
        <end position="537"/>
    </location>
</feature>
<evidence type="ECO:0000313" key="14">
    <source>
        <dbReference type="EMBL" id="QTE29181.1"/>
    </source>
</evidence>
<comment type="catalytic activity">
    <reaction evidence="10 11">
        <text>a quinone + sn-glycerol 3-phosphate = dihydroxyacetone phosphate + a quinol</text>
        <dbReference type="Rhea" id="RHEA:18977"/>
        <dbReference type="ChEBI" id="CHEBI:24646"/>
        <dbReference type="ChEBI" id="CHEBI:57597"/>
        <dbReference type="ChEBI" id="CHEBI:57642"/>
        <dbReference type="ChEBI" id="CHEBI:132124"/>
        <dbReference type="EC" id="1.1.5.3"/>
    </reaction>
</comment>
<evidence type="ECO:0000256" key="4">
    <source>
        <dbReference type="ARBA" id="ARBA00013029"/>
    </source>
</evidence>
<keyword evidence="8" id="KW-0274">FAD</keyword>
<feature type="domain" description="FAD dependent oxidoreductase" evidence="12">
    <location>
        <begin position="29"/>
        <end position="392"/>
    </location>
</feature>
<dbReference type="Gene3D" id="3.50.50.60">
    <property type="entry name" value="FAD/NAD(P)-binding domain"/>
    <property type="match status" value="1"/>
</dbReference>
<evidence type="ECO:0000256" key="2">
    <source>
        <dbReference type="ARBA" id="ARBA00004496"/>
    </source>
</evidence>
<accession>A0A8A4ZCN9</accession>
<evidence type="ECO:0000256" key="1">
    <source>
        <dbReference type="ARBA" id="ARBA00001974"/>
    </source>
</evidence>
<comment type="subcellular location">
    <subcellularLocation>
        <location evidence="2">Cytoplasm</location>
    </subcellularLocation>
</comment>
<keyword evidence="9 11" id="KW-0560">Oxidoreductase</keyword>
<proteinExistence type="inferred from homology"/>
<dbReference type="GO" id="GO:0046168">
    <property type="term" value="P:glycerol-3-phosphate catabolic process"/>
    <property type="evidence" value="ECO:0007669"/>
    <property type="project" value="TreeGrafter"/>
</dbReference>
<dbReference type="Gene3D" id="3.30.9.10">
    <property type="entry name" value="D-Amino Acid Oxidase, subunit A, domain 2"/>
    <property type="match status" value="1"/>
</dbReference>
<dbReference type="Pfam" id="PF01266">
    <property type="entry name" value="DAO"/>
    <property type="match status" value="1"/>
</dbReference>
<evidence type="ECO:0000256" key="11">
    <source>
        <dbReference type="RuleBase" id="RU361217"/>
    </source>
</evidence>
<evidence type="ECO:0000256" key="10">
    <source>
        <dbReference type="ARBA" id="ARBA00049055"/>
    </source>
</evidence>
<dbReference type="InterPro" id="IPR036188">
    <property type="entry name" value="FAD/NAD-bd_sf"/>
</dbReference>
<dbReference type="InterPro" id="IPR031656">
    <property type="entry name" value="DAO_C"/>
</dbReference>
<protein>
    <recommendedName>
        <fullName evidence="4 11">Glycerol-3-phosphate dehydrogenase</fullName>
        <ecNumber evidence="4 11">1.1.5.3</ecNumber>
    </recommendedName>
</protein>
<dbReference type="InterPro" id="IPR038299">
    <property type="entry name" value="DAO_C_sf"/>
</dbReference>
<keyword evidence="6 11" id="KW-0285">Flavoprotein</keyword>
<evidence type="ECO:0000256" key="5">
    <source>
        <dbReference type="ARBA" id="ARBA00022490"/>
    </source>
</evidence>
<dbReference type="InterPro" id="IPR000447">
    <property type="entry name" value="G3P_DH_FAD-dep"/>
</dbReference>
<dbReference type="RefSeq" id="WP_227423443.1">
    <property type="nucleotide sequence ID" value="NZ_CP071868.1"/>
</dbReference>
<dbReference type="GO" id="GO:0004368">
    <property type="term" value="F:glycerol-3-phosphate dehydrogenase (quinone) activity"/>
    <property type="evidence" value="ECO:0007669"/>
    <property type="project" value="UniProtKB-EC"/>
</dbReference>
<dbReference type="PANTHER" id="PTHR11985">
    <property type="entry name" value="GLYCEROL-3-PHOSPHATE DEHYDROGENASE"/>
    <property type="match status" value="1"/>
</dbReference>
<dbReference type="KEGG" id="psic:J4E96_18130"/>